<evidence type="ECO:0000313" key="3">
    <source>
        <dbReference type="EMBL" id="MDL0432247.1"/>
    </source>
</evidence>
<keyword evidence="4" id="KW-1185">Reference proteome</keyword>
<feature type="region of interest" description="Disordered" evidence="1">
    <location>
        <begin position="139"/>
        <end position="159"/>
    </location>
</feature>
<gene>
    <name evidence="3" type="ORF">QPM17_13965</name>
</gene>
<evidence type="ECO:0000256" key="2">
    <source>
        <dbReference type="SAM" id="SignalP"/>
    </source>
</evidence>
<sequence length="159" mass="18251">MYMKQFGYCLVLAFAFGVSGSLHAEPSDDSSVESLKKETRELGQALKEFGADQKEEAEASIESTLSALDKRIETLQQELDQNWNDMSDKARERSQKSLESLREQRERVQSWYDDLQASSSSAWERTKKGFSNAYEALSEQWNETERKLTEESDTEKDSI</sequence>
<evidence type="ECO:0000313" key="4">
    <source>
        <dbReference type="Proteomes" id="UP001227964"/>
    </source>
</evidence>
<evidence type="ECO:0000256" key="1">
    <source>
        <dbReference type="SAM" id="MobiDB-lite"/>
    </source>
</evidence>
<name>A0ABT7IDL1_9GAMM</name>
<dbReference type="Proteomes" id="UP001227964">
    <property type="component" value="Unassembled WGS sequence"/>
</dbReference>
<accession>A0ABT7IDL1</accession>
<comment type="caution">
    <text evidence="3">The sequence shown here is derived from an EMBL/GenBank/DDBJ whole genome shotgun (WGS) entry which is preliminary data.</text>
</comment>
<dbReference type="Gene3D" id="1.20.5.1230">
    <property type="entry name" value="Apolipoprotein A-I"/>
    <property type="match status" value="1"/>
</dbReference>
<protein>
    <submittedName>
        <fullName evidence="3">Uncharacterized protein</fullName>
    </submittedName>
</protein>
<dbReference type="EMBL" id="JASSVS010000006">
    <property type="protein sequence ID" value="MDL0432247.1"/>
    <property type="molecule type" value="Genomic_DNA"/>
</dbReference>
<organism evidence="3 4">
    <name type="scientific">Marinobacter azerbaijanicus</name>
    <dbReference type="NCBI Taxonomy" id="3050455"/>
    <lineage>
        <taxon>Bacteria</taxon>
        <taxon>Pseudomonadati</taxon>
        <taxon>Pseudomonadota</taxon>
        <taxon>Gammaproteobacteria</taxon>
        <taxon>Pseudomonadales</taxon>
        <taxon>Marinobacteraceae</taxon>
        <taxon>Marinobacter</taxon>
    </lineage>
</organism>
<feature type="signal peptide" evidence="2">
    <location>
        <begin position="1"/>
        <end position="24"/>
    </location>
</feature>
<feature type="compositionally biased region" description="Basic and acidic residues" evidence="1">
    <location>
        <begin position="143"/>
        <end position="159"/>
    </location>
</feature>
<dbReference type="RefSeq" id="WP_285391412.1">
    <property type="nucleotide sequence ID" value="NZ_JASSVS010000006.1"/>
</dbReference>
<keyword evidence="2" id="KW-0732">Signal</keyword>
<reference evidence="3 4" key="1">
    <citation type="submission" date="2023-06" db="EMBL/GenBank/DDBJ databases">
        <title>Marinobacter azerbaijanicus a moderately halophilic, isolated from Urmia Lake in Azerbaijan region of Iran.</title>
        <authorList>
            <person name="Sanchez-Porro C."/>
            <person name="Aghdam E.M."/>
            <person name="Saheb S.M."/>
            <person name="Tarhriz V."/>
            <person name="Kazemi E."/>
            <person name="Ammozegar M.A."/>
            <person name="Ventosa A."/>
            <person name="Hejazi M.S."/>
        </authorList>
    </citation>
    <scope>NUCLEOTIDE SEQUENCE [LARGE SCALE GENOMIC DNA]</scope>
    <source>
        <strain evidence="3 4">TBZ242</strain>
    </source>
</reference>
<feature type="chain" id="PRO_5047256543" evidence="2">
    <location>
        <begin position="25"/>
        <end position="159"/>
    </location>
</feature>
<feature type="region of interest" description="Disordered" evidence="1">
    <location>
        <begin position="79"/>
        <end position="101"/>
    </location>
</feature>
<proteinExistence type="predicted"/>
<feature type="compositionally biased region" description="Basic and acidic residues" evidence="1">
    <location>
        <begin position="86"/>
        <end position="101"/>
    </location>
</feature>
<dbReference type="SUPFAM" id="SSF58113">
    <property type="entry name" value="Apolipoprotein A-I"/>
    <property type="match status" value="1"/>
</dbReference>